<protein>
    <submittedName>
        <fullName evidence="2">Uncharacterized protein</fullName>
    </submittedName>
</protein>
<dbReference type="EMBL" id="CP014691">
    <property type="protein sequence ID" value="AQS87802.1"/>
    <property type="molecule type" value="Genomic_DNA"/>
</dbReference>
<keyword evidence="1" id="KW-0812">Transmembrane</keyword>
<dbReference type="KEGG" id="nch:A0U93_07460"/>
<feature type="transmembrane region" description="Helical" evidence="1">
    <location>
        <begin position="235"/>
        <end position="256"/>
    </location>
</feature>
<name>A0A1U9KPR2_9PROT</name>
<feature type="transmembrane region" description="Helical" evidence="1">
    <location>
        <begin position="125"/>
        <end position="143"/>
    </location>
</feature>
<proteinExistence type="predicted"/>
<feature type="transmembrane region" description="Helical" evidence="1">
    <location>
        <begin position="85"/>
        <end position="105"/>
    </location>
</feature>
<dbReference type="AlphaFoldDB" id="A0A1U9KPR2"/>
<organism evidence="2 3">
    <name type="scientific">Neoasaia chiangmaiensis</name>
    <dbReference type="NCBI Taxonomy" id="320497"/>
    <lineage>
        <taxon>Bacteria</taxon>
        <taxon>Pseudomonadati</taxon>
        <taxon>Pseudomonadota</taxon>
        <taxon>Alphaproteobacteria</taxon>
        <taxon>Acetobacterales</taxon>
        <taxon>Acetobacteraceae</taxon>
        <taxon>Neoasaia</taxon>
    </lineage>
</organism>
<dbReference type="STRING" id="320497.A0U93_07460"/>
<feature type="transmembrane region" description="Helical" evidence="1">
    <location>
        <begin position="29"/>
        <end position="47"/>
    </location>
</feature>
<evidence type="ECO:0000313" key="3">
    <source>
        <dbReference type="Proteomes" id="UP000188604"/>
    </source>
</evidence>
<evidence type="ECO:0000256" key="1">
    <source>
        <dbReference type="SAM" id="Phobius"/>
    </source>
</evidence>
<feature type="transmembrane region" description="Helical" evidence="1">
    <location>
        <begin position="163"/>
        <end position="184"/>
    </location>
</feature>
<keyword evidence="1" id="KW-1133">Transmembrane helix</keyword>
<feature type="transmembrane region" description="Helical" evidence="1">
    <location>
        <begin position="196"/>
        <end position="215"/>
    </location>
</feature>
<gene>
    <name evidence="2" type="ORF">A0U93_07460</name>
</gene>
<dbReference type="OrthoDB" id="791664at2"/>
<sequence>MADPLQPPTPAPCPISREEDRPFPIRHHWILLCAVISATVGSHFAFLPAPSPSSLTHRAVLDIQRSGQPSAKGFFVPSSLIQRHAFLFALCLIFQIWLAHAFAFFTHEYAHAVVAWVLGWKRNPFVLHVPAPSVILFLSQWGINQDVDEAPIFGSGHGIDAALIAAAGMIVGNGFISLPIGRLIYRQAIAHARPGLALLGFWITAASVGNFLSYVPLRTFIQGGDMGSVQRGFGWSPWIVVVLFGMPTALMLVWFVLRIMPETARRLFPSSRARQVVLATLAGFFVFGFYGYAGFLEGGPWGATMSTVSLYGLFPISVLAAIGLLRRRTAQRRIRI</sequence>
<accession>A0A1U9KPR2</accession>
<evidence type="ECO:0000313" key="2">
    <source>
        <dbReference type="EMBL" id="AQS87802.1"/>
    </source>
</evidence>
<feature type="transmembrane region" description="Helical" evidence="1">
    <location>
        <begin position="301"/>
        <end position="325"/>
    </location>
</feature>
<dbReference type="Proteomes" id="UP000188604">
    <property type="component" value="Chromosome"/>
</dbReference>
<feature type="transmembrane region" description="Helical" evidence="1">
    <location>
        <begin position="276"/>
        <end position="295"/>
    </location>
</feature>
<keyword evidence="3" id="KW-1185">Reference proteome</keyword>
<keyword evidence="1" id="KW-0472">Membrane</keyword>
<reference evidence="2 3" key="1">
    <citation type="submission" date="2016-03" db="EMBL/GenBank/DDBJ databases">
        <title>Acetic acid bacteria sequencing.</title>
        <authorList>
            <person name="Brandt J."/>
            <person name="Jakob F."/>
            <person name="Vogel R.F."/>
        </authorList>
    </citation>
    <scope>NUCLEOTIDE SEQUENCE [LARGE SCALE GENOMIC DNA]</scope>
    <source>
        <strain evidence="2 3">NBRC 101099</strain>
    </source>
</reference>